<accession>A0A974BZC6</accession>
<gene>
    <name evidence="1" type="ORF">XELAEV_18044616mg</name>
</gene>
<dbReference type="InterPro" id="IPR035901">
    <property type="entry name" value="GIY-YIG_endonuc_sf"/>
</dbReference>
<dbReference type="AlphaFoldDB" id="A0A974BZC6"/>
<evidence type="ECO:0000313" key="2">
    <source>
        <dbReference type="Proteomes" id="UP000694892"/>
    </source>
</evidence>
<proteinExistence type="predicted"/>
<protein>
    <recommendedName>
        <fullName evidence="3">GIY-YIG domain-containing protein</fullName>
    </recommendedName>
</protein>
<evidence type="ECO:0008006" key="3">
    <source>
        <dbReference type="Google" id="ProtNLM"/>
    </source>
</evidence>
<dbReference type="SUPFAM" id="SSF82771">
    <property type="entry name" value="GIY-YIG endonuclease"/>
    <property type="match status" value="1"/>
</dbReference>
<reference evidence="2" key="1">
    <citation type="journal article" date="2016" name="Nature">
        <title>Genome evolution in the allotetraploid frog Xenopus laevis.</title>
        <authorList>
            <person name="Session A.M."/>
            <person name="Uno Y."/>
            <person name="Kwon T."/>
            <person name="Chapman J.A."/>
            <person name="Toyoda A."/>
            <person name="Takahashi S."/>
            <person name="Fukui A."/>
            <person name="Hikosaka A."/>
            <person name="Suzuki A."/>
            <person name="Kondo M."/>
            <person name="van Heeringen S.J."/>
            <person name="Quigley I."/>
            <person name="Heinz S."/>
            <person name="Ogino H."/>
            <person name="Ochi H."/>
            <person name="Hellsten U."/>
            <person name="Lyons J.B."/>
            <person name="Simakov O."/>
            <person name="Putnam N."/>
            <person name="Stites J."/>
            <person name="Kuroki Y."/>
            <person name="Tanaka T."/>
            <person name="Michiue T."/>
            <person name="Watanabe M."/>
            <person name="Bogdanovic O."/>
            <person name="Lister R."/>
            <person name="Georgiou G."/>
            <person name="Paranjpe S.S."/>
            <person name="van Kruijsbergen I."/>
            <person name="Shu S."/>
            <person name="Carlson J."/>
            <person name="Kinoshita T."/>
            <person name="Ohta Y."/>
            <person name="Mawaribuchi S."/>
            <person name="Jenkins J."/>
            <person name="Grimwood J."/>
            <person name="Schmutz J."/>
            <person name="Mitros T."/>
            <person name="Mozaffari S.V."/>
            <person name="Suzuki Y."/>
            <person name="Haramoto Y."/>
            <person name="Yamamoto T.S."/>
            <person name="Takagi C."/>
            <person name="Heald R."/>
            <person name="Miller K."/>
            <person name="Haudenschild C."/>
            <person name="Kitzman J."/>
            <person name="Nakayama T."/>
            <person name="Izutsu Y."/>
            <person name="Robert J."/>
            <person name="Fortriede J."/>
            <person name="Burns K."/>
            <person name="Lotay V."/>
            <person name="Karimi K."/>
            <person name="Yasuoka Y."/>
            <person name="Dichmann D.S."/>
            <person name="Flajnik M.F."/>
            <person name="Houston D.W."/>
            <person name="Shendure J."/>
            <person name="DuPasquier L."/>
            <person name="Vize P.D."/>
            <person name="Zorn A.M."/>
            <person name="Ito M."/>
            <person name="Marcotte E.M."/>
            <person name="Wallingford J.B."/>
            <person name="Ito Y."/>
            <person name="Asashima M."/>
            <person name="Ueno N."/>
            <person name="Matsuda Y."/>
            <person name="Veenstra G.J."/>
            <person name="Fujiyama A."/>
            <person name="Harland R.M."/>
            <person name="Taira M."/>
            <person name="Rokhsar D.S."/>
        </authorList>
    </citation>
    <scope>NUCLEOTIDE SEQUENCE [LARGE SCALE GENOMIC DNA]</scope>
    <source>
        <strain evidence="2">J</strain>
    </source>
</reference>
<sequence length="69" mass="7867">MNCNTKFVVYLLTCLKCRIQYVGCLSRSLKCRMREHIHQITSGSKSTVVSRYFMECSGGDITQLMIQGV</sequence>
<evidence type="ECO:0000313" key="1">
    <source>
        <dbReference type="EMBL" id="OCT63516.1"/>
    </source>
</evidence>
<dbReference type="Proteomes" id="UP000694892">
    <property type="component" value="Chromosome 9_10L"/>
</dbReference>
<name>A0A974BZC6_XENLA</name>
<organism evidence="1 2">
    <name type="scientific">Xenopus laevis</name>
    <name type="common">African clawed frog</name>
    <dbReference type="NCBI Taxonomy" id="8355"/>
    <lineage>
        <taxon>Eukaryota</taxon>
        <taxon>Metazoa</taxon>
        <taxon>Chordata</taxon>
        <taxon>Craniata</taxon>
        <taxon>Vertebrata</taxon>
        <taxon>Euteleostomi</taxon>
        <taxon>Amphibia</taxon>
        <taxon>Batrachia</taxon>
        <taxon>Anura</taxon>
        <taxon>Pipoidea</taxon>
        <taxon>Pipidae</taxon>
        <taxon>Xenopodinae</taxon>
        <taxon>Xenopus</taxon>
        <taxon>Xenopus</taxon>
    </lineage>
</organism>
<dbReference type="EMBL" id="CM004482">
    <property type="protein sequence ID" value="OCT63516.1"/>
    <property type="molecule type" value="Genomic_DNA"/>
</dbReference>